<accession>A0A3L9YID1</accession>
<dbReference type="AlphaFoldDB" id="A0A3L9YID1"/>
<sequence length="189" mass="21618">MTLIPAGTEVSFITTYLEMRARPDFDVPALPDDTRLEQALRPPVWFFLAVYDAVGRDYEWRDRFQQEIDDPDALRAFVESPAIEMWVAYRHGWPQGFFILDWTEPGECDLAYFGMVPEAVGHGLGGTLLKAAIAKAWAREGVKMMSVNTCELDHPRALALYQKHGFVPVNTEKRTRVLYRDRDPSRLPA</sequence>
<dbReference type="InterPro" id="IPR016181">
    <property type="entry name" value="Acyl_CoA_acyltransferase"/>
</dbReference>
<dbReference type="RefSeq" id="WP_121897365.1">
    <property type="nucleotide sequence ID" value="NZ_RCNT01000003.1"/>
</dbReference>
<dbReference type="PROSITE" id="PS51186">
    <property type="entry name" value="GNAT"/>
    <property type="match status" value="1"/>
</dbReference>
<protein>
    <submittedName>
        <fullName evidence="2">GNAT family N-acetyltransferase</fullName>
    </submittedName>
</protein>
<dbReference type="OrthoDB" id="275336at2"/>
<dbReference type="CDD" id="cd04301">
    <property type="entry name" value="NAT_SF"/>
    <property type="match status" value="1"/>
</dbReference>
<dbReference type="EMBL" id="RCNT01000003">
    <property type="protein sequence ID" value="RMA42580.1"/>
    <property type="molecule type" value="Genomic_DNA"/>
</dbReference>
<dbReference type="SUPFAM" id="SSF55729">
    <property type="entry name" value="Acyl-CoA N-acyltransferases (Nat)"/>
    <property type="match status" value="1"/>
</dbReference>
<organism evidence="2 3">
    <name type="scientific">Rhodophyticola porphyridii</name>
    <dbReference type="NCBI Taxonomy" id="1852017"/>
    <lineage>
        <taxon>Bacteria</taxon>
        <taxon>Pseudomonadati</taxon>
        <taxon>Pseudomonadota</taxon>
        <taxon>Alphaproteobacteria</taxon>
        <taxon>Rhodobacterales</taxon>
        <taxon>Roseobacteraceae</taxon>
        <taxon>Rhodophyticola</taxon>
    </lineage>
</organism>
<feature type="domain" description="N-acetyltransferase" evidence="1">
    <location>
        <begin position="38"/>
        <end position="184"/>
    </location>
</feature>
<dbReference type="GO" id="GO:0016747">
    <property type="term" value="F:acyltransferase activity, transferring groups other than amino-acyl groups"/>
    <property type="evidence" value="ECO:0007669"/>
    <property type="project" value="InterPro"/>
</dbReference>
<dbReference type="Proteomes" id="UP000281343">
    <property type="component" value="Unassembled WGS sequence"/>
</dbReference>
<proteinExistence type="predicted"/>
<keyword evidence="3" id="KW-1185">Reference proteome</keyword>
<dbReference type="Pfam" id="PF00583">
    <property type="entry name" value="Acetyltransf_1"/>
    <property type="match status" value="1"/>
</dbReference>
<dbReference type="Gene3D" id="3.40.630.30">
    <property type="match status" value="1"/>
</dbReference>
<name>A0A3L9YID1_9RHOB</name>
<evidence type="ECO:0000313" key="3">
    <source>
        <dbReference type="Proteomes" id="UP000281343"/>
    </source>
</evidence>
<gene>
    <name evidence="2" type="ORF">D9R08_07190</name>
</gene>
<evidence type="ECO:0000313" key="2">
    <source>
        <dbReference type="EMBL" id="RMA42580.1"/>
    </source>
</evidence>
<keyword evidence="2" id="KW-0808">Transferase</keyword>
<reference evidence="2 3" key="1">
    <citation type="submission" date="2018-10" db="EMBL/GenBank/DDBJ databases">
        <authorList>
            <person name="Jung H.S."/>
            <person name="Jeon C.O."/>
        </authorList>
    </citation>
    <scope>NUCLEOTIDE SEQUENCE [LARGE SCALE GENOMIC DNA]</scope>
    <source>
        <strain evidence="2 3">MA-7-27</strain>
    </source>
</reference>
<evidence type="ECO:0000259" key="1">
    <source>
        <dbReference type="PROSITE" id="PS51186"/>
    </source>
</evidence>
<comment type="caution">
    <text evidence="2">The sequence shown here is derived from an EMBL/GenBank/DDBJ whole genome shotgun (WGS) entry which is preliminary data.</text>
</comment>
<dbReference type="InterPro" id="IPR000182">
    <property type="entry name" value="GNAT_dom"/>
</dbReference>